<feature type="transmembrane region" description="Helical" evidence="1">
    <location>
        <begin position="95"/>
        <end position="113"/>
    </location>
</feature>
<dbReference type="RefSeq" id="WP_211853367.1">
    <property type="nucleotide sequence ID" value="NZ_JAAGBB010000017.1"/>
</dbReference>
<accession>A0ABS5EZN8</accession>
<dbReference type="PANTHER" id="PTHR36927:SF3">
    <property type="entry name" value="GLUCANS BIOSYNTHESIS PROTEIN C"/>
    <property type="match status" value="1"/>
</dbReference>
<dbReference type="InterPro" id="IPR002656">
    <property type="entry name" value="Acyl_transf_3_dom"/>
</dbReference>
<reference evidence="4" key="1">
    <citation type="journal article" date="2021" name="Syst. Appl. Microbiol.">
        <title>Roseomonas hellenica sp. nov., isolated from roots of wild-growing Alkanna tinctoria.</title>
        <authorList>
            <person name="Rat A."/>
            <person name="Naranjo H.D."/>
            <person name="Lebbe L."/>
            <person name="Cnockaert M."/>
            <person name="Krigas N."/>
            <person name="Grigoriadou K."/>
            <person name="Maloupa E."/>
            <person name="Willems A."/>
        </authorList>
    </citation>
    <scope>NUCLEOTIDE SEQUENCE [LARGE SCALE GENOMIC DNA]</scope>
    <source>
        <strain evidence="4">LMG 31523</strain>
    </source>
</reference>
<organism evidence="3 4">
    <name type="scientific">Plastoroseomonas hellenica</name>
    <dbReference type="NCBI Taxonomy" id="2687306"/>
    <lineage>
        <taxon>Bacteria</taxon>
        <taxon>Pseudomonadati</taxon>
        <taxon>Pseudomonadota</taxon>
        <taxon>Alphaproteobacteria</taxon>
        <taxon>Acetobacterales</taxon>
        <taxon>Acetobacteraceae</taxon>
        <taxon>Plastoroseomonas</taxon>
    </lineage>
</organism>
<evidence type="ECO:0000313" key="4">
    <source>
        <dbReference type="Proteomes" id="UP001196870"/>
    </source>
</evidence>
<feature type="transmembrane region" description="Helical" evidence="1">
    <location>
        <begin position="155"/>
        <end position="176"/>
    </location>
</feature>
<feature type="domain" description="Acyltransferase 3" evidence="2">
    <location>
        <begin position="13"/>
        <end position="351"/>
    </location>
</feature>
<gene>
    <name evidence="3" type="ORF">GXW71_15145</name>
</gene>
<evidence type="ECO:0000313" key="3">
    <source>
        <dbReference type="EMBL" id="MBR0665693.1"/>
    </source>
</evidence>
<dbReference type="EMBL" id="JAAGBB010000017">
    <property type="protein sequence ID" value="MBR0665693.1"/>
    <property type="molecule type" value="Genomic_DNA"/>
</dbReference>
<feature type="transmembrane region" description="Helical" evidence="1">
    <location>
        <begin position="17"/>
        <end position="34"/>
    </location>
</feature>
<feature type="transmembrane region" description="Helical" evidence="1">
    <location>
        <begin position="249"/>
        <end position="267"/>
    </location>
</feature>
<keyword evidence="3" id="KW-0012">Acyltransferase</keyword>
<sequence>MSDAAPPEVPRRADLDLLRVLLCGAVLLIHALMVHAEDPRYHVKAPESWWPATLLSHGLRVGALAGFFALAGWGSVGALRRRRAGRFLGNRAARLFVPLAAGLLILGPVIKYIELGQGRDLRLAGFRLVEPLAMPFGDFLPRYLTRLSLLTWSHLWFLAYLLLLTVLLLPMLAALARRAPLQRVPSRAAIWLPGLGLGFWLAVSGGYWPALHNLVQDWANLGHFALCFLAGAVLASWPGLEARLRAEAWTLAGLFLAGLAGLLLFGPSLPGRIAVGICAWGAIGAGFGLVGRYPPRPSAALRWLADATLPVFVLHHLPLLAVAVALLPLGLPPALAIALTVAGGATVALALHGFLVLPQPALRRLMGLPSGPPALPDAALQTSRL</sequence>
<proteinExistence type="predicted"/>
<keyword evidence="1" id="KW-1133">Transmembrane helix</keyword>
<feature type="transmembrane region" description="Helical" evidence="1">
    <location>
        <begin position="273"/>
        <end position="291"/>
    </location>
</feature>
<feature type="transmembrane region" description="Helical" evidence="1">
    <location>
        <begin position="188"/>
        <end position="208"/>
    </location>
</feature>
<dbReference type="InterPro" id="IPR050623">
    <property type="entry name" value="Glucan_succinyl_AcylTrfase"/>
</dbReference>
<dbReference type="PANTHER" id="PTHR36927">
    <property type="entry name" value="BLR4337 PROTEIN"/>
    <property type="match status" value="1"/>
</dbReference>
<protein>
    <submittedName>
        <fullName evidence="3">Acyltransferase family protein</fullName>
    </submittedName>
</protein>
<feature type="transmembrane region" description="Helical" evidence="1">
    <location>
        <begin position="220"/>
        <end position="237"/>
    </location>
</feature>
<dbReference type="Proteomes" id="UP001196870">
    <property type="component" value="Unassembled WGS sequence"/>
</dbReference>
<keyword evidence="1" id="KW-0472">Membrane</keyword>
<dbReference type="GO" id="GO:0016746">
    <property type="term" value="F:acyltransferase activity"/>
    <property type="evidence" value="ECO:0007669"/>
    <property type="project" value="UniProtKB-KW"/>
</dbReference>
<name>A0ABS5EZN8_9PROT</name>
<keyword evidence="3" id="KW-0808">Transferase</keyword>
<feature type="transmembrane region" description="Helical" evidence="1">
    <location>
        <begin position="303"/>
        <end position="329"/>
    </location>
</feature>
<evidence type="ECO:0000256" key="1">
    <source>
        <dbReference type="SAM" id="Phobius"/>
    </source>
</evidence>
<evidence type="ECO:0000259" key="2">
    <source>
        <dbReference type="Pfam" id="PF01757"/>
    </source>
</evidence>
<dbReference type="Pfam" id="PF01757">
    <property type="entry name" value="Acyl_transf_3"/>
    <property type="match status" value="1"/>
</dbReference>
<feature type="transmembrane region" description="Helical" evidence="1">
    <location>
        <begin position="54"/>
        <end position="74"/>
    </location>
</feature>
<keyword evidence="4" id="KW-1185">Reference proteome</keyword>
<feature type="transmembrane region" description="Helical" evidence="1">
    <location>
        <begin position="335"/>
        <end position="357"/>
    </location>
</feature>
<keyword evidence="1" id="KW-0812">Transmembrane</keyword>
<comment type="caution">
    <text evidence="3">The sequence shown here is derived from an EMBL/GenBank/DDBJ whole genome shotgun (WGS) entry which is preliminary data.</text>
</comment>